<evidence type="ECO:0000256" key="3">
    <source>
        <dbReference type="ARBA" id="ARBA00022884"/>
    </source>
</evidence>
<dbReference type="Proteomes" id="UP000504610">
    <property type="component" value="Chromosome 4"/>
</dbReference>
<reference evidence="6" key="1">
    <citation type="journal article" date="2019" name="Database">
        <title>The radish genome database (RadishGD): an integrated information resource for radish genomics.</title>
        <authorList>
            <person name="Yu H.J."/>
            <person name="Baek S."/>
            <person name="Lee Y.J."/>
            <person name="Cho A."/>
            <person name="Mun J.H."/>
        </authorList>
    </citation>
    <scope>NUCLEOTIDE SEQUENCE [LARGE SCALE GENOMIC DNA]</scope>
    <source>
        <strain evidence="6">cv. WK10039</strain>
    </source>
</reference>
<evidence type="ECO:0000313" key="7">
    <source>
        <dbReference type="RefSeq" id="XP_056864274.1"/>
    </source>
</evidence>
<gene>
    <name evidence="7" type="primary">LOC130511352</name>
</gene>
<reference evidence="7" key="2">
    <citation type="submission" date="2025-08" db="UniProtKB">
        <authorList>
            <consortium name="RefSeq"/>
        </authorList>
    </citation>
    <scope>IDENTIFICATION</scope>
    <source>
        <tissue evidence="7">Leaf</tissue>
    </source>
</reference>
<keyword evidence="6" id="KW-1185">Reference proteome</keyword>
<accession>A0A9W3DKE6</accession>
<dbReference type="Gene3D" id="2.130.10.10">
    <property type="entry name" value="YVTN repeat-like/Quinoprotein amine dehydrogenase"/>
    <property type="match status" value="1"/>
</dbReference>
<proteinExistence type="predicted"/>
<dbReference type="GO" id="GO:0005852">
    <property type="term" value="C:eukaryotic translation initiation factor 3 complex"/>
    <property type="evidence" value="ECO:0007669"/>
    <property type="project" value="InterPro"/>
</dbReference>
<keyword evidence="3" id="KW-0694">RNA-binding</keyword>
<evidence type="ECO:0000259" key="5">
    <source>
        <dbReference type="Pfam" id="PF08662"/>
    </source>
</evidence>
<dbReference type="Pfam" id="PF08662">
    <property type="entry name" value="eIF2A"/>
    <property type="match status" value="1"/>
</dbReference>
<dbReference type="GeneID" id="130511352"/>
<keyword evidence="1" id="KW-0963">Cytoplasm</keyword>
<dbReference type="OrthoDB" id="1098397at2759"/>
<organism evidence="6 7">
    <name type="scientific">Raphanus sativus</name>
    <name type="common">Radish</name>
    <name type="synonym">Raphanus raphanistrum var. sativus</name>
    <dbReference type="NCBI Taxonomy" id="3726"/>
    <lineage>
        <taxon>Eukaryota</taxon>
        <taxon>Viridiplantae</taxon>
        <taxon>Streptophyta</taxon>
        <taxon>Embryophyta</taxon>
        <taxon>Tracheophyta</taxon>
        <taxon>Spermatophyta</taxon>
        <taxon>Magnoliopsida</taxon>
        <taxon>eudicotyledons</taxon>
        <taxon>Gunneridae</taxon>
        <taxon>Pentapetalae</taxon>
        <taxon>rosids</taxon>
        <taxon>malvids</taxon>
        <taxon>Brassicales</taxon>
        <taxon>Brassicaceae</taxon>
        <taxon>Brassiceae</taxon>
        <taxon>Raphanus</taxon>
    </lineage>
</organism>
<protein>
    <submittedName>
        <fullName evidence="7">Eukaryotic translation initiation factor 3 subunit B-like</fullName>
    </submittedName>
</protein>
<keyword evidence="2" id="KW-0396">Initiation factor</keyword>
<evidence type="ECO:0000256" key="4">
    <source>
        <dbReference type="ARBA" id="ARBA00022917"/>
    </source>
</evidence>
<dbReference type="InterPro" id="IPR011400">
    <property type="entry name" value="EIF3B"/>
</dbReference>
<dbReference type="PANTHER" id="PTHR14068:SF0">
    <property type="entry name" value="EUKARYOTIC TRANSLATION INITIATION FACTOR 3 SUBUNIT B"/>
    <property type="match status" value="1"/>
</dbReference>
<dbReference type="KEGG" id="rsz:130511352"/>
<dbReference type="SUPFAM" id="SSF50969">
    <property type="entry name" value="YVTN repeat-like/Quinoprotein amine dehydrogenase"/>
    <property type="match status" value="1"/>
</dbReference>
<dbReference type="GO" id="GO:0031369">
    <property type="term" value="F:translation initiation factor binding"/>
    <property type="evidence" value="ECO:0007669"/>
    <property type="project" value="InterPro"/>
</dbReference>
<evidence type="ECO:0000256" key="2">
    <source>
        <dbReference type="ARBA" id="ARBA00022540"/>
    </source>
</evidence>
<dbReference type="InterPro" id="IPR011044">
    <property type="entry name" value="Quino_amine_DH_bsu"/>
</dbReference>
<dbReference type="GO" id="GO:0003743">
    <property type="term" value="F:translation initiation factor activity"/>
    <property type="evidence" value="ECO:0007669"/>
    <property type="project" value="UniProtKB-KW"/>
</dbReference>
<feature type="domain" description="Translation initiation factor beta propellor-like" evidence="5">
    <location>
        <begin position="6"/>
        <end position="112"/>
    </location>
</feature>
<dbReference type="AlphaFoldDB" id="A0A9W3DKE6"/>
<evidence type="ECO:0000313" key="6">
    <source>
        <dbReference type="Proteomes" id="UP000504610"/>
    </source>
</evidence>
<dbReference type="InterPro" id="IPR015943">
    <property type="entry name" value="WD40/YVTN_repeat-like_dom_sf"/>
</dbReference>
<name>A0A9W3DKE6_RAPSA</name>
<sequence length="151" mass="17591">MEAHGKVTELFTLHNKQANALFWSPRGKLIVLAGLKACFGGKLEFFDVERKQTIRVQQHLKANNVVWDPSGRYVATAFTIPQEEFDESYGQVGDPLERFHVWSSSGDFLYYHQCDYPLIQMDWRPYRGGIIDDDLVQKRKKFLVETAESWF</sequence>
<dbReference type="RefSeq" id="XP_056864274.1">
    <property type="nucleotide sequence ID" value="XM_057008294.1"/>
</dbReference>
<dbReference type="PANTHER" id="PTHR14068">
    <property type="entry name" value="EUKARYOTIC TRANSLATION INITIATION FACTOR 3 EIF3 -RELATED"/>
    <property type="match status" value="1"/>
</dbReference>
<evidence type="ECO:0000256" key="1">
    <source>
        <dbReference type="ARBA" id="ARBA00022490"/>
    </source>
</evidence>
<keyword evidence="4" id="KW-0648">Protein biosynthesis</keyword>
<dbReference type="InterPro" id="IPR013979">
    <property type="entry name" value="TIF_beta_prop-like"/>
</dbReference>
<dbReference type="GO" id="GO:0003723">
    <property type="term" value="F:RNA binding"/>
    <property type="evidence" value="ECO:0007669"/>
    <property type="project" value="UniProtKB-KW"/>
</dbReference>